<evidence type="ECO:0000256" key="1">
    <source>
        <dbReference type="ARBA" id="ARBA00022723"/>
    </source>
</evidence>
<comment type="function">
    <text evidence="8">Participates actively in the response to hyperosmotic and heat shock by preventing the aggregation of stress-denatured proteins and by disaggregating proteins, also in an autonomous, DnaK-independent fashion. Unfolded proteins bind initially to DnaJ; upon interaction with the DnaJ-bound protein, DnaK hydrolyzes its bound ATP, resulting in the formation of a stable complex. GrpE releases ADP from DnaK; ATP binding to DnaK triggers the release of the substrate protein, thus completing the reaction cycle. Several rounds of ATP-dependent interactions between DnaJ, DnaK and GrpE are required for fully efficient folding. Also involved, together with DnaK and GrpE, in the DNA replication of plasmids through activation of initiation proteins.</text>
</comment>
<dbReference type="SUPFAM" id="SSF49493">
    <property type="entry name" value="HSP40/DnaJ peptide-binding domain"/>
    <property type="match status" value="2"/>
</dbReference>
<feature type="domain" description="J" evidence="10">
    <location>
        <begin position="4"/>
        <end position="71"/>
    </location>
</feature>
<evidence type="ECO:0000256" key="9">
    <source>
        <dbReference type="PROSITE-ProRule" id="PRU00546"/>
    </source>
</evidence>
<comment type="domain">
    <text evidence="8">The J domain is necessary and sufficient to stimulate DnaK ATPase activity. Zinc center 1 plays an important role in the autonomous, DnaK-independent chaperone activity of DnaJ. Zinc center 2 is essential for interaction with DnaK and for DnaJ activity.</text>
</comment>
<dbReference type="Proteomes" id="UP000231688">
    <property type="component" value="Unassembled WGS sequence"/>
</dbReference>
<organism evidence="12 13">
    <name type="scientific">Candidatus Portnoybacteria bacterium CG_4_10_14_0_2_um_filter_43_36</name>
    <dbReference type="NCBI Taxonomy" id="1974798"/>
    <lineage>
        <taxon>Bacteria</taxon>
        <taxon>Candidatus Portnoyibacteriota</taxon>
    </lineage>
</organism>
<dbReference type="CDD" id="cd10747">
    <property type="entry name" value="DnaJ_C"/>
    <property type="match status" value="1"/>
</dbReference>
<feature type="binding site" evidence="8">
    <location>
        <position position="173"/>
    </location>
    <ligand>
        <name>Zn(2+)</name>
        <dbReference type="ChEBI" id="CHEBI:29105"/>
        <label>2</label>
    </ligand>
</feature>
<sequence>MAKDYYQILGVGKNAPENEIKKEYRKLALKYHPDRAPEDKKKEYEEKFKEISQAYRILSDKEKRAQYDQYGQTFENGSPFGRGFSQGDFRSFYDAFGGEDIFEDLGFGRIFEEIFGFGSRSQGAKTPVGQDIAIDLEIDLEDAFSGVKKEVELSEFVVCPVCRGKGGESLEKCSRCQGSGYEQKRRQTPFGVFLEQRSCSECHGRGEAPEKPCPKCHGETRVKENKKIAIAIPAGIDDSQTLKIAERGNAGQYGGETGDLYANIHLRPHQYFRRQGDNLYYDLTVNFTQAALGDKIEIPSIDGERLRLKVPSGTQSGALMELTGRGMPRLYGRRRGSMIVRVRVEVPKKLSRQQKKLIEELKKVI</sequence>
<proteinExistence type="inferred from homology"/>
<keyword evidence="8" id="KW-0235">DNA replication</keyword>
<dbReference type="FunFam" id="2.60.260.20:FF:000005">
    <property type="entry name" value="Chaperone protein dnaJ 1, mitochondrial"/>
    <property type="match status" value="1"/>
</dbReference>
<accession>A0A2M7UFK0</accession>
<dbReference type="SUPFAM" id="SSF46565">
    <property type="entry name" value="Chaperone J-domain"/>
    <property type="match status" value="1"/>
</dbReference>
<dbReference type="GO" id="GO:0042026">
    <property type="term" value="P:protein refolding"/>
    <property type="evidence" value="ECO:0007669"/>
    <property type="project" value="TreeGrafter"/>
</dbReference>
<evidence type="ECO:0000313" key="13">
    <source>
        <dbReference type="Proteomes" id="UP000231688"/>
    </source>
</evidence>
<evidence type="ECO:0000256" key="5">
    <source>
        <dbReference type="ARBA" id="ARBA00023186"/>
    </source>
</evidence>
<dbReference type="PANTHER" id="PTHR43096:SF52">
    <property type="entry name" value="DNAJ HOMOLOG 1, MITOCHONDRIAL-RELATED"/>
    <property type="match status" value="1"/>
</dbReference>
<comment type="subcellular location">
    <subcellularLocation>
        <location evidence="8">Cytoplasm</location>
    </subcellularLocation>
</comment>
<dbReference type="PANTHER" id="PTHR43096">
    <property type="entry name" value="DNAJ HOMOLOG 1, MITOCHONDRIAL-RELATED"/>
    <property type="match status" value="1"/>
</dbReference>
<protein>
    <recommendedName>
        <fullName evidence="7 8">Chaperone protein DnaJ</fullName>
    </recommendedName>
</protein>
<dbReference type="PRINTS" id="PR00625">
    <property type="entry name" value="JDOMAIN"/>
</dbReference>
<evidence type="ECO:0000259" key="10">
    <source>
        <dbReference type="PROSITE" id="PS50076"/>
    </source>
</evidence>
<dbReference type="InterPro" id="IPR036410">
    <property type="entry name" value="HSP_DnaJ_Cys-rich_dom_sf"/>
</dbReference>
<dbReference type="FunFam" id="2.10.230.10:FF:000002">
    <property type="entry name" value="Molecular chaperone DnaJ"/>
    <property type="match status" value="1"/>
</dbReference>
<dbReference type="Gene3D" id="2.10.230.10">
    <property type="entry name" value="Heat shock protein DnaJ, cysteine-rich domain"/>
    <property type="match status" value="1"/>
</dbReference>
<dbReference type="Pfam" id="PF00684">
    <property type="entry name" value="DnaJ_CXXCXGXG"/>
    <property type="match status" value="1"/>
</dbReference>
<dbReference type="InterPro" id="IPR012724">
    <property type="entry name" value="DnaJ"/>
</dbReference>
<dbReference type="SUPFAM" id="SSF57938">
    <property type="entry name" value="DnaJ/Hsp40 cysteine-rich domain"/>
    <property type="match status" value="1"/>
</dbReference>
<dbReference type="PROSITE" id="PS50076">
    <property type="entry name" value="DNAJ_2"/>
    <property type="match status" value="1"/>
</dbReference>
<dbReference type="GO" id="GO:0006260">
    <property type="term" value="P:DNA replication"/>
    <property type="evidence" value="ECO:0007669"/>
    <property type="project" value="UniProtKB-KW"/>
</dbReference>
<keyword evidence="5 8" id="KW-0143">Chaperone</keyword>
<dbReference type="GO" id="GO:0005737">
    <property type="term" value="C:cytoplasm"/>
    <property type="evidence" value="ECO:0007669"/>
    <property type="project" value="UniProtKB-SubCell"/>
</dbReference>
<dbReference type="NCBIfam" id="NF008035">
    <property type="entry name" value="PRK10767.1"/>
    <property type="match status" value="1"/>
</dbReference>
<keyword evidence="8" id="KW-0963">Cytoplasm</keyword>
<evidence type="ECO:0000256" key="7">
    <source>
        <dbReference type="ARBA" id="ARBA00067609"/>
    </source>
</evidence>
<evidence type="ECO:0000256" key="2">
    <source>
        <dbReference type="ARBA" id="ARBA00022737"/>
    </source>
</evidence>
<feature type="binding site" evidence="8">
    <location>
        <position position="162"/>
    </location>
    <ligand>
        <name>Zn(2+)</name>
        <dbReference type="ChEBI" id="CHEBI:29105"/>
        <label>1</label>
    </ligand>
</feature>
<dbReference type="InterPro" id="IPR001623">
    <property type="entry name" value="DnaJ_domain"/>
</dbReference>
<evidence type="ECO:0000313" key="12">
    <source>
        <dbReference type="EMBL" id="PIZ69961.1"/>
    </source>
</evidence>
<feature type="zinc finger region" description="CR-type" evidence="9">
    <location>
        <begin position="146"/>
        <end position="225"/>
    </location>
</feature>
<keyword evidence="3 8" id="KW-0863">Zinc-finger</keyword>
<comment type="similarity">
    <text evidence="6 8">Belongs to the DnaJ family.</text>
</comment>
<evidence type="ECO:0000256" key="3">
    <source>
        <dbReference type="ARBA" id="ARBA00022771"/>
    </source>
</evidence>
<dbReference type="GO" id="GO:0031072">
    <property type="term" value="F:heat shock protein binding"/>
    <property type="evidence" value="ECO:0007669"/>
    <property type="project" value="InterPro"/>
</dbReference>
<evidence type="ECO:0000256" key="6">
    <source>
        <dbReference type="ARBA" id="ARBA00061004"/>
    </source>
</evidence>
<feature type="binding site" evidence="8">
    <location>
        <position position="159"/>
    </location>
    <ligand>
        <name>Zn(2+)</name>
        <dbReference type="ChEBI" id="CHEBI:29105"/>
        <label>1</label>
    </ligand>
</feature>
<keyword evidence="1 8" id="KW-0479">Metal-binding</keyword>
<dbReference type="PROSITE" id="PS51188">
    <property type="entry name" value="ZF_CR"/>
    <property type="match status" value="1"/>
</dbReference>
<dbReference type="GO" id="GO:0008270">
    <property type="term" value="F:zinc ion binding"/>
    <property type="evidence" value="ECO:0007669"/>
    <property type="project" value="UniProtKB-UniRule"/>
</dbReference>
<dbReference type="CDD" id="cd06257">
    <property type="entry name" value="DnaJ"/>
    <property type="match status" value="1"/>
</dbReference>
<keyword evidence="2 8" id="KW-0677">Repeat</keyword>
<evidence type="ECO:0000256" key="8">
    <source>
        <dbReference type="HAMAP-Rule" id="MF_01152"/>
    </source>
</evidence>
<feature type="domain" description="CR-type" evidence="11">
    <location>
        <begin position="146"/>
        <end position="225"/>
    </location>
</feature>
<feature type="binding site" evidence="8">
    <location>
        <position position="216"/>
    </location>
    <ligand>
        <name>Zn(2+)</name>
        <dbReference type="ChEBI" id="CHEBI:29105"/>
        <label>1</label>
    </ligand>
</feature>
<name>A0A2M7UFK0_9BACT</name>
<comment type="caution">
    <text evidence="12">The sequence shown here is derived from an EMBL/GenBank/DDBJ whole genome shotgun (WGS) entry which is preliminary data.</text>
</comment>
<feature type="binding site" evidence="8">
    <location>
        <position position="213"/>
    </location>
    <ligand>
        <name>Zn(2+)</name>
        <dbReference type="ChEBI" id="CHEBI:29105"/>
        <label>1</label>
    </ligand>
</feature>
<reference evidence="13" key="1">
    <citation type="submission" date="2017-09" db="EMBL/GenBank/DDBJ databases">
        <title>Depth-based differentiation of microbial function through sediment-hosted aquifers and enrichment of novel symbionts in the deep terrestrial subsurface.</title>
        <authorList>
            <person name="Probst A.J."/>
            <person name="Ladd B."/>
            <person name="Jarett J.K."/>
            <person name="Geller-Mcgrath D.E."/>
            <person name="Sieber C.M.K."/>
            <person name="Emerson J.B."/>
            <person name="Anantharaman K."/>
            <person name="Thomas B.C."/>
            <person name="Malmstrom R."/>
            <person name="Stieglmeier M."/>
            <person name="Klingl A."/>
            <person name="Woyke T."/>
            <person name="Ryan C.M."/>
            <person name="Banfield J.F."/>
        </authorList>
    </citation>
    <scope>NUCLEOTIDE SEQUENCE [LARGE SCALE GENOMIC DNA]</scope>
</reference>
<dbReference type="AlphaFoldDB" id="A0A2M7UFK0"/>
<dbReference type="GO" id="GO:0051082">
    <property type="term" value="F:unfolded protein binding"/>
    <property type="evidence" value="ECO:0007669"/>
    <property type="project" value="UniProtKB-UniRule"/>
</dbReference>
<keyword evidence="8" id="KW-0346">Stress response</keyword>
<dbReference type="Gene3D" id="1.10.287.110">
    <property type="entry name" value="DnaJ domain"/>
    <property type="match status" value="1"/>
</dbReference>
<comment type="cofactor">
    <cofactor evidence="8">
        <name>Zn(2+)</name>
        <dbReference type="ChEBI" id="CHEBI:29105"/>
    </cofactor>
    <text evidence="8">Binds 2 Zn(2+) ions per monomer.</text>
</comment>
<feature type="binding site" evidence="8">
    <location>
        <position position="202"/>
    </location>
    <ligand>
        <name>Zn(2+)</name>
        <dbReference type="ChEBI" id="CHEBI:29105"/>
        <label>2</label>
    </ligand>
</feature>
<dbReference type="SMART" id="SM00271">
    <property type="entry name" value="DnaJ"/>
    <property type="match status" value="1"/>
</dbReference>
<feature type="binding site" evidence="8">
    <location>
        <position position="176"/>
    </location>
    <ligand>
        <name>Zn(2+)</name>
        <dbReference type="ChEBI" id="CHEBI:29105"/>
        <label>2</label>
    </ligand>
</feature>
<dbReference type="NCBIfam" id="TIGR02349">
    <property type="entry name" value="DnaJ_bact"/>
    <property type="match status" value="1"/>
</dbReference>
<comment type="subunit">
    <text evidence="8">Homodimer.</text>
</comment>
<dbReference type="InterPro" id="IPR036869">
    <property type="entry name" value="J_dom_sf"/>
</dbReference>
<dbReference type="GO" id="GO:0005524">
    <property type="term" value="F:ATP binding"/>
    <property type="evidence" value="ECO:0007669"/>
    <property type="project" value="InterPro"/>
</dbReference>
<evidence type="ECO:0000259" key="11">
    <source>
        <dbReference type="PROSITE" id="PS51188"/>
    </source>
</evidence>
<comment type="caution">
    <text evidence="8">Lacks conserved residue(s) required for the propagation of feature annotation.</text>
</comment>
<dbReference type="EMBL" id="PFOH01000011">
    <property type="protein sequence ID" value="PIZ69961.1"/>
    <property type="molecule type" value="Genomic_DNA"/>
</dbReference>
<dbReference type="GO" id="GO:0009408">
    <property type="term" value="P:response to heat"/>
    <property type="evidence" value="ECO:0007669"/>
    <property type="project" value="InterPro"/>
</dbReference>
<dbReference type="Gene3D" id="2.60.260.20">
    <property type="entry name" value="Urease metallochaperone UreE, N-terminal domain"/>
    <property type="match status" value="2"/>
</dbReference>
<dbReference type="InterPro" id="IPR002939">
    <property type="entry name" value="DnaJ_C"/>
</dbReference>
<keyword evidence="4 8" id="KW-0862">Zinc</keyword>
<dbReference type="InterPro" id="IPR008971">
    <property type="entry name" value="HSP40/DnaJ_pept-bd"/>
</dbReference>
<gene>
    <name evidence="8 12" type="primary">dnaJ</name>
    <name evidence="12" type="ORF">COY10_00525</name>
</gene>
<dbReference type="HAMAP" id="MF_01152">
    <property type="entry name" value="DnaJ"/>
    <property type="match status" value="1"/>
</dbReference>
<dbReference type="Pfam" id="PF00226">
    <property type="entry name" value="DnaJ"/>
    <property type="match status" value="1"/>
</dbReference>
<dbReference type="InterPro" id="IPR001305">
    <property type="entry name" value="HSP_DnaJ_Cys-rich_dom"/>
</dbReference>
<dbReference type="Pfam" id="PF01556">
    <property type="entry name" value="DnaJ_C"/>
    <property type="match status" value="1"/>
</dbReference>
<feature type="binding site" evidence="8">
    <location>
        <position position="199"/>
    </location>
    <ligand>
        <name>Zn(2+)</name>
        <dbReference type="ChEBI" id="CHEBI:29105"/>
        <label>2</label>
    </ligand>
</feature>
<evidence type="ECO:0000256" key="4">
    <source>
        <dbReference type="ARBA" id="ARBA00022833"/>
    </source>
</evidence>